<dbReference type="SMR" id="A0A6P1E1K1"/>
<comment type="similarity">
    <text evidence="2">Belongs to the 5'-nucleotidase family.</text>
</comment>
<dbReference type="PROSITE" id="PS00785">
    <property type="entry name" value="5_NUCLEOTIDASE_1"/>
    <property type="match status" value="1"/>
</dbReference>
<dbReference type="RefSeq" id="WP_159298634.1">
    <property type="nucleotide sequence ID" value="NZ_CP047121.1"/>
</dbReference>
<proteinExistence type="inferred from homology"/>
<feature type="domain" description="Calcineurin-like phosphoesterase" evidence="3">
    <location>
        <begin position="4"/>
        <end position="236"/>
    </location>
</feature>
<evidence type="ECO:0000256" key="1">
    <source>
        <dbReference type="ARBA" id="ARBA00022729"/>
    </source>
</evidence>
<evidence type="ECO:0000313" key="5">
    <source>
        <dbReference type="EMBL" id="QHB51176.1"/>
    </source>
</evidence>
<accession>A0A6P1E1K1</accession>
<gene>
    <name evidence="5" type="ORF">GQR93_02520</name>
</gene>
<dbReference type="SUPFAM" id="SSF56300">
    <property type="entry name" value="Metallo-dependent phosphatases"/>
    <property type="match status" value="1"/>
</dbReference>
<reference evidence="5 6" key="1">
    <citation type="submission" date="2019-12" db="EMBL/GenBank/DDBJ databases">
        <title>Lactobacillus hilgardii FLUB.</title>
        <authorList>
            <person name="Gustaw K."/>
        </authorList>
    </citation>
    <scope>NUCLEOTIDE SEQUENCE [LARGE SCALE GENOMIC DNA]</scope>
    <source>
        <strain evidence="5 6">FLUB</strain>
    </source>
</reference>
<dbReference type="PANTHER" id="PTHR11575:SF6">
    <property type="entry name" value="2',3'-CYCLIC-NUCLEOTIDE 2'-PHOSPHODIESTERASE_3'-NUCLEOTIDASE"/>
    <property type="match status" value="1"/>
</dbReference>
<dbReference type="Pfam" id="PF00149">
    <property type="entry name" value="Metallophos"/>
    <property type="match status" value="1"/>
</dbReference>
<feature type="domain" description="5'-Nucleotidase C-terminal" evidence="4">
    <location>
        <begin position="324"/>
        <end position="478"/>
    </location>
</feature>
<keyword evidence="1" id="KW-0732">Signal</keyword>
<evidence type="ECO:0000256" key="2">
    <source>
        <dbReference type="RuleBase" id="RU362119"/>
    </source>
</evidence>
<dbReference type="InterPro" id="IPR036907">
    <property type="entry name" value="5'-Nucleotdase_C_sf"/>
</dbReference>
<sequence length="523" mass="59192">MKITLLATSDTHGFIEPTNYVDSNANKPFGLEKASSTIKRYINQHQDEKVILIDNGDFLQGSPMADYVAKRADEVDKASFINAYNQVGYQIGSIGNHEFDYGLDYLNFVMNHSGRQFVCANIVDHDNEPLLTNPYTILTISGVKIGFLGLTTTSTKKWKNVNDLNDFNLISELSACKRYLPELREKADVVIVVYHGGFERDHTGNWNDINPGENRGYDILKNIKGIDGFISGHQHRKIASELFKVPIIQPGSRGEFVGKISFDLSNSTKKITRHSSELLSVADSEPDQEIAKQIAPLSAHLQHWLDKPLSHIEGDLTFNDPFHARIKESAFIEFIQKIQMSKMGTDISATALYNNEAHGFESPITMRNIITNYVYPNTLVKSKISGADLRAALEVTAKYFDVKHGEVVVNEQFMFPKERFYNYDMYEGIEYTLNIANPVGHRVTKLKYHGKDITDDQVLFVTLNRYRANGGGHYPMYTKDKIVASCDMTISQIILEYLQEHPVVKATNNHNFKIPQLSNQVQH</sequence>
<dbReference type="GO" id="GO:0016788">
    <property type="term" value="F:hydrolase activity, acting on ester bonds"/>
    <property type="evidence" value="ECO:0007669"/>
    <property type="project" value="InterPro"/>
</dbReference>
<dbReference type="Gene3D" id="3.90.780.10">
    <property type="entry name" value="5'-Nucleotidase, C-terminal domain"/>
    <property type="match status" value="1"/>
</dbReference>
<dbReference type="InterPro" id="IPR008334">
    <property type="entry name" value="5'-Nucleotdase_C"/>
</dbReference>
<keyword evidence="2" id="KW-0547">Nucleotide-binding</keyword>
<organism evidence="5 6">
    <name type="scientific">Lentilactobacillus hilgardii</name>
    <name type="common">Lactobacillus hilgardii</name>
    <dbReference type="NCBI Taxonomy" id="1588"/>
    <lineage>
        <taxon>Bacteria</taxon>
        <taxon>Bacillati</taxon>
        <taxon>Bacillota</taxon>
        <taxon>Bacilli</taxon>
        <taxon>Lactobacillales</taxon>
        <taxon>Lactobacillaceae</taxon>
        <taxon>Lentilactobacillus</taxon>
    </lineage>
</organism>
<dbReference type="GO" id="GO:0030288">
    <property type="term" value="C:outer membrane-bounded periplasmic space"/>
    <property type="evidence" value="ECO:0007669"/>
    <property type="project" value="TreeGrafter"/>
</dbReference>
<name>A0A6P1E1K1_LENHI</name>
<keyword evidence="2" id="KW-0378">Hydrolase</keyword>
<dbReference type="Gene3D" id="3.60.21.10">
    <property type="match status" value="1"/>
</dbReference>
<dbReference type="GO" id="GO:0009166">
    <property type="term" value="P:nucleotide catabolic process"/>
    <property type="evidence" value="ECO:0007669"/>
    <property type="project" value="InterPro"/>
</dbReference>
<dbReference type="GeneID" id="69057232"/>
<evidence type="ECO:0000259" key="4">
    <source>
        <dbReference type="Pfam" id="PF02872"/>
    </source>
</evidence>
<dbReference type="GO" id="GO:0046872">
    <property type="term" value="F:metal ion binding"/>
    <property type="evidence" value="ECO:0007669"/>
    <property type="project" value="InterPro"/>
</dbReference>
<dbReference type="InterPro" id="IPR006146">
    <property type="entry name" value="5'-Nucleotdase_CS"/>
</dbReference>
<evidence type="ECO:0000313" key="6">
    <source>
        <dbReference type="Proteomes" id="UP000465035"/>
    </source>
</evidence>
<dbReference type="AlphaFoldDB" id="A0A6P1E1K1"/>
<dbReference type="InterPro" id="IPR004843">
    <property type="entry name" value="Calcineurin-like_PHP"/>
</dbReference>
<protein>
    <submittedName>
        <fullName evidence="5">Bifunctional metallophosphatase/5'-nucleotidase</fullName>
    </submittedName>
</protein>
<dbReference type="EMBL" id="CP047121">
    <property type="protein sequence ID" value="QHB51176.1"/>
    <property type="molecule type" value="Genomic_DNA"/>
</dbReference>
<dbReference type="InterPro" id="IPR006179">
    <property type="entry name" value="5_nucleotidase/apyrase"/>
</dbReference>
<dbReference type="Proteomes" id="UP000465035">
    <property type="component" value="Chromosome"/>
</dbReference>
<dbReference type="PROSITE" id="PS00786">
    <property type="entry name" value="5_NUCLEOTIDASE_2"/>
    <property type="match status" value="1"/>
</dbReference>
<dbReference type="PRINTS" id="PR01607">
    <property type="entry name" value="APYRASEFAMLY"/>
</dbReference>
<dbReference type="Pfam" id="PF02872">
    <property type="entry name" value="5_nucleotid_C"/>
    <property type="match status" value="1"/>
</dbReference>
<dbReference type="GO" id="GO:0000166">
    <property type="term" value="F:nucleotide binding"/>
    <property type="evidence" value="ECO:0007669"/>
    <property type="project" value="UniProtKB-KW"/>
</dbReference>
<dbReference type="InterPro" id="IPR029052">
    <property type="entry name" value="Metallo-depent_PP-like"/>
</dbReference>
<dbReference type="PANTHER" id="PTHR11575">
    <property type="entry name" value="5'-NUCLEOTIDASE-RELATED"/>
    <property type="match status" value="1"/>
</dbReference>
<dbReference type="SUPFAM" id="SSF55816">
    <property type="entry name" value="5'-nucleotidase (syn. UDP-sugar hydrolase), C-terminal domain"/>
    <property type="match status" value="1"/>
</dbReference>
<evidence type="ECO:0000259" key="3">
    <source>
        <dbReference type="Pfam" id="PF00149"/>
    </source>
</evidence>